<feature type="domain" description="Peptidase M20 dimerisation" evidence="10">
    <location>
        <begin position="182"/>
        <end position="276"/>
    </location>
</feature>
<dbReference type="SUPFAM" id="SSF53187">
    <property type="entry name" value="Zn-dependent exopeptidases"/>
    <property type="match status" value="1"/>
</dbReference>
<dbReference type="GO" id="GO:0008237">
    <property type="term" value="F:metallopeptidase activity"/>
    <property type="evidence" value="ECO:0007669"/>
    <property type="project" value="UniProtKB-KW"/>
</dbReference>
<dbReference type="GO" id="GO:0004177">
    <property type="term" value="F:aminopeptidase activity"/>
    <property type="evidence" value="ECO:0007669"/>
    <property type="project" value="UniProtKB-UniRule"/>
</dbReference>
<keyword evidence="4 11" id="KW-0378">Hydrolase</keyword>
<evidence type="ECO:0000256" key="7">
    <source>
        <dbReference type="PIRNR" id="PIRNR001123"/>
    </source>
</evidence>
<feature type="binding site" evidence="9">
    <location>
        <position position="109"/>
    </location>
    <ligand>
        <name>Zn(2+)</name>
        <dbReference type="ChEBI" id="CHEBI:29105"/>
        <label>2</label>
    </ligand>
</feature>
<protein>
    <submittedName>
        <fullName evidence="11">M20/M25/M40 family metallo-hydrolase</fullName>
    </submittedName>
</protein>
<dbReference type="InterPro" id="IPR011650">
    <property type="entry name" value="Peptidase_M20_dimer"/>
</dbReference>
<feature type="binding site" evidence="9">
    <location>
        <position position="109"/>
    </location>
    <ligand>
        <name>Zn(2+)</name>
        <dbReference type="ChEBI" id="CHEBI:29105"/>
        <label>1</label>
    </ligand>
</feature>
<dbReference type="PANTHER" id="PTHR42994:SF2">
    <property type="entry name" value="PEPTIDASE"/>
    <property type="match status" value="1"/>
</dbReference>
<gene>
    <name evidence="11" type="ORF">GLW05_08185</name>
</gene>
<sequence>MPKINRERLIEEFLELVQIDSETGDEAKIAEVLKDKFRNLGLDVTEDDSKEETGHGAGNLICNLKGHRAEIDTIYFTSHMDTVVPGNGVNPSIEDGYVVTDGTTILGADDKAGLAAILESIRTLQENHIEHGDIQFIITVGEESGLRGAKALKPEYIKAKYGYAIDSDGKVGNIVVAAPTQAKLNVVVKGKTAHAGVAPEKGISAITIAARAVAKMPLGRIDDETTANIGRFEGGQKTNIVCDHVEVLAEARSLIPEKMHEQVEKMKQALEETAEEMGGSVEIDVDIMYPGFKHEEGDQVVEVARRAAQKIGRTSELLQSGGGSDANIIAGFNIPTVNLAVGYEEIHTTNERISLDELEKTAELVTAIIEEAAAE</sequence>
<name>A0A6I5A062_9BACI</name>
<keyword evidence="5" id="KW-0862">Zinc</keyword>
<dbReference type="InterPro" id="IPR008007">
    <property type="entry name" value="Peptidase_M42"/>
</dbReference>
<dbReference type="PIRSF" id="PIRSF001123">
    <property type="entry name" value="PepA_GA"/>
    <property type="match status" value="1"/>
</dbReference>
<evidence type="ECO:0000259" key="10">
    <source>
        <dbReference type="Pfam" id="PF07687"/>
    </source>
</evidence>
<dbReference type="Gene3D" id="3.30.70.360">
    <property type="match status" value="1"/>
</dbReference>
<evidence type="ECO:0000256" key="4">
    <source>
        <dbReference type="ARBA" id="ARBA00022801"/>
    </source>
</evidence>
<dbReference type="InterPro" id="IPR001261">
    <property type="entry name" value="ArgE/DapE_CS"/>
</dbReference>
<dbReference type="Proteomes" id="UP000468638">
    <property type="component" value="Unassembled WGS sequence"/>
</dbReference>
<feature type="active site" description="Proton acceptor" evidence="8">
    <location>
        <position position="142"/>
    </location>
</feature>
<dbReference type="SUPFAM" id="SSF55031">
    <property type="entry name" value="Bacterial exopeptidase dimerisation domain"/>
    <property type="match status" value="1"/>
</dbReference>
<dbReference type="Gene3D" id="3.40.630.10">
    <property type="entry name" value="Zn peptidases"/>
    <property type="match status" value="1"/>
</dbReference>
<dbReference type="PROSITE" id="PS00759">
    <property type="entry name" value="ARGE_DAPE_CPG2_2"/>
    <property type="match status" value="1"/>
</dbReference>
<dbReference type="PANTHER" id="PTHR42994">
    <property type="entry name" value="PEPTIDASE T"/>
    <property type="match status" value="1"/>
</dbReference>
<dbReference type="InterPro" id="IPR036264">
    <property type="entry name" value="Bact_exopeptidase_dim_dom"/>
</dbReference>
<comment type="cofactor">
    <cofactor evidence="1">
        <name>Zn(2+)</name>
        <dbReference type="ChEBI" id="CHEBI:29105"/>
    </cofactor>
</comment>
<proteinExistence type="inferred from homology"/>
<reference evidence="11 12" key="1">
    <citation type="submission" date="2019-11" db="EMBL/GenBank/DDBJ databases">
        <title>Genome sequences of 17 halophilic strains isolated from different environments.</title>
        <authorList>
            <person name="Furrow R.E."/>
        </authorList>
    </citation>
    <scope>NUCLEOTIDE SEQUENCE [LARGE SCALE GENOMIC DNA]</scope>
    <source>
        <strain evidence="11 12">22514_16_FS</strain>
    </source>
</reference>
<evidence type="ECO:0000256" key="2">
    <source>
        <dbReference type="ARBA" id="ARBA00022670"/>
    </source>
</evidence>
<evidence type="ECO:0000256" key="5">
    <source>
        <dbReference type="ARBA" id="ARBA00022833"/>
    </source>
</evidence>
<comment type="similarity">
    <text evidence="7">Belongs to the peptidase M42 family.</text>
</comment>
<dbReference type="OrthoDB" id="9776600at2"/>
<evidence type="ECO:0000256" key="9">
    <source>
        <dbReference type="PIRSR" id="PIRSR001123-2"/>
    </source>
</evidence>
<dbReference type="InterPro" id="IPR010162">
    <property type="entry name" value="PepT-like"/>
</dbReference>
<keyword evidence="2" id="KW-0645">Protease</keyword>
<evidence type="ECO:0000256" key="8">
    <source>
        <dbReference type="PIRSR" id="PIRSR001123-1"/>
    </source>
</evidence>
<evidence type="ECO:0000256" key="1">
    <source>
        <dbReference type="ARBA" id="ARBA00001947"/>
    </source>
</evidence>
<keyword evidence="3 9" id="KW-0479">Metal-binding</keyword>
<evidence type="ECO:0000313" key="11">
    <source>
        <dbReference type="EMBL" id="MYL33573.1"/>
    </source>
</evidence>
<dbReference type="AlphaFoldDB" id="A0A6I5A062"/>
<accession>A0A6I5A062</accession>
<dbReference type="EMBL" id="WMEQ01000004">
    <property type="protein sequence ID" value="MYL33573.1"/>
    <property type="molecule type" value="Genomic_DNA"/>
</dbReference>
<evidence type="ECO:0000256" key="3">
    <source>
        <dbReference type="ARBA" id="ARBA00022723"/>
    </source>
</evidence>
<dbReference type="InterPro" id="IPR002933">
    <property type="entry name" value="Peptidase_M20"/>
</dbReference>
<dbReference type="GO" id="GO:0046872">
    <property type="term" value="F:metal ion binding"/>
    <property type="evidence" value="ECO:0007669"/>
    <property type="project" value="UniProtKB-UniRule"/>
</dbReference>
<dbReference type="RefSeq" id="WP_160848422.1">
    <property type="nucleotide sequence ID" value="NZ_WMEQ01000004.1"/>
</dbReference>
<organism evidence="11 12">
    <name type="scientific">Pontibacillus yanchengensis</name>
    <dbReference type="NCBI Taxonomy" id="462910"/>
    <lineage>
        <taxon>Bacteria</taxon>
        <taxon>Bacillati</taxon>
        <taxon>Bacillota</taxon>
        <taxon>Bacilli</taxon>
        <taxon>Bacillales</taxon>
        <taxon>Bacillaceae</taxon>
        <taxon>Pontibacillus</taxon>
    </lineage>
</organism>
<dbReference type="Pfam" id="PF07687">
    <property type="entry name" value="M20_dimer"/>
    <property type="match status" value="1"/>
</dbReference>
<feature type="binding site" evidence="9">
    <location>
        <position position="143"/>
    </location>
    <ligand>
        <name>Zn(2+)</name>
        <dbReference type="ChEBI" id="CHEBI:29105"/>
        <label>2</label>
    </ligand>
</feature>
<dbReference type="FunFam" id="3.30.70.360:FF:000007">
    <property type="entry name" value="Peptidase, M20/M25/M40 family"/>
    <property type="match status" value="1"/>
</dbReference>
<comment type="cofactor">
    <cofactor evidence="9">
        <name>a divalent metal cation</name>
        <dbReference type="ChEBI" id="CHEBI:60240"/>
    </cofactor>
    <text evidence="9">Binds 2 divalent metal cations per subunit.</text>
</comment>
<dbReference type="Pfam" id="PF01546">
    <property type="entry name" value="Peptidase_M20"/>
    <property type="match status" value="1"/>
</dbReference>
<comment type="caution">
    <text evidence="11">The sequence shown here is derived from an EMBL/GenBank/DDBJ whole genome shotgun (WGS) entry which is preliminary data.</text>
</comment>
<evidence type="ECO:0000313" key="12">
    <source>
        <dbReference type="Proteomes" id="UP000468638"/>
    </source>
</evidence>
<dbReference type="NCBIfam" id="TIGR01883">
    <property type="entry name" value="PepT-like"/>
    <property type="match status" value="1"/>
</dbReference>
<keyword evidence="6" id="KW-0482">Metalloprotease</keyword>
<dbReference type="GO" id="GO:0006508">
    <property type="term" value="P:proteolysis"/>
    <property type="evidence" value="ECO:0007669"/>
    <property type="project" value="UniProtKB-KW"/>
</dbReference>
<feature type="binding site" evidence="9">
    <location>
        <position position="166"/>
    </location>
    <ligand>
        <name>Zn(2+)</name>
        <dbReference type="ChEBI" id="CHEBI:29105"/>
        <label>1</label>
    </ligand>
</feature>
<evidence type="ECO:0000256" key="6">
    <source>
        <dbReference type="ARBA" id="ARBA00023049"/>
    </source>
</evidence>
<dbReference type="PROSITE" id="PS00758">
    <property type="entry name" value="ARGE_DAPE_CPG2_1"/>
    <property type="match status" value="1"/>
</dbReference>